<comment type="caution">
    <text evidence="9">The sequence shown here is derived from an EMBL/GenBank/DDBJ whole genome shotgun (WGS) entry which is preliminary data.</text>
</comment>
<reference evidence="9" key="2">
    <citation type="submission" date="2021-10" db="EMBL/GenBank/DDBJ databases">
        <title>Phylogenomics reveals ancestral predisposition of the termite-cultivated fungus Termitomyces towards a domesticated lifestyle.</title>
        <authorList>
            <person name="Auxier B."/>
            <person name="Grum-Grzhimaylo A."/>
            <person name="Cardenas M.E."/>
            <person name="Lodge J.D."/>
            <person name="Laessoe T."/>
            <person name="Pedersen O."/>
            <person name="Smith M.E."/>
            <person name="Kuyper T.W."/>
            <person name="Franco-Molano E.A."/>
            <person name="Baroni T.J."/>
            <person name="Aanen D.K."/>
        </authorList>
    </citation>
    <scope>NUCLEOTIDE SEQUENCE</scope>
    <source>
        <strain evidence="9">D49</strain>
    </source>
</reference>
<evidence type="ECO:0000256" key="3">
    <source>
        <dbReference type="ARBA" id="ARBA00022980"/>
    </source>
</evidence>
<dbReference type="PANTHER" id="PTHR21183">
    <property type="entry name" value="RIBOSOMAL PROTEIN L47, MITOCHONDRIAL-RELATED"/>
    <property type="match status" value="1"/>
</dbReference>
<evidence type="ECO:0000256" key="7">
    <source>
        <dbReference type="ARBA" id="ARBA00035399"/>
    </source>
</evidence>
<comment type="subcellular location">
    <subcellularLocation>
        <location evidence="1">Mitochondrion</location>
    </subcellularLocation>
</comment>
<dbReference type="AlphaFoldDB" id="A0A9P7FXU1"/>
<comment type="similarity">
    <text evidence="2">Belongs to the universal ribosomal protein uL29 family.</text>
</comment>
<dbReference type="SUPFAM" id="SSF46561">
    <property type="entry name" value="Ribosomal protein L29 (L29p)"/>
    <property type="match status" value="1"/>
</dbReference>
<feature type="compositionally biased region" description="Basic and acidic residues" evidence="8">
    <location>
        <begin position="219"/>
        <end position="229"/>
    </location>
</feature>
<dbReference type="OrthoDB" id="270763at2759"/>
<accession>A0A9P7FXU1</accession>
<evidence type="ECO:0000256" key="1">
    <source>
        <dbReference type="ARBA" id="ARBA00004173"/>
    </source>
</evidence>
<organism evidence="9 10">
    <name type="scientific">Sphagnurus paluster</name>
    <dbReference type="NCBI Taxonomy" id="117069"/>
    <lineage>
        <taxon>Eukaryota</taxon>
        <taxon>Fungi</taxon>
        <taxon>Dikarya</taxon>
        <taxon>Basidiomycota</taxon>
        <taxon>Agaricomycotina</taxon>
        <taxon>Agaricomycetes</taxon>
        <taxon>Agaricomycetidae</taxon>
        <taxon>Agaricales</taxon>
        <taxon>Tricholomatineae</taxon>
        <taxon>Lyophyllaceae</taxon>
        <taxon>Sphagnurus</taxon>
    </lineage>
</organism>
<evidence type="ECO:0000256" key="2">
    <source>
        <dbReference type="ARBA" id="ARBA00009254"/>
    </source>
</evidence>
<name>A0A9P7FXU1_9AGAR</name>
<dbReference type="Proteomes" id="UP000717328">
    <property type="component" value="Unassembled WGS sequence"/>
</dbReference>
<feature type="region of interest" description="Disordered" evidence="8">
    <location>
        <begin position="215"/>
        <end position="251"/>
    </location>
</feature>
<evidence type="ECO:0000256" key="6">
    <source>
        <dbReference type="ARBA" id="ARBA00035289"/>
    </source>
</evidence>
<keyword evidence="10" id="KW-1185">Reference proteome</keyword>
<evidence type="ECO:0000256" key="8">
    <source>
        <dbReference type="SAM" id="MobiDB-lite"/>
    </source>
</evidence>
<reference evidence="9" key="1">
    <citation type="submission" date="2021-02" db="EMBL/GenBank/DDBJ databases">
        <authorList>
            <person name="Nieuwenhuis M."/>
            <person name="Van De Peppel L.J.J."/>
        </authorList>
    </citation>
    <scope>NUCLEOTIDE SEQUENCE</scope>
    <source>
        <strain evidence="9">D49</strain>
    </source>
</reference>
<keyword evidence="4" id="KW-0496">Mitochondrion</keyword>
<dbReference type="PANTHER" id="PTHR21183:SF18">
    <property type="entry name" value="LARGE RIBOSOMAL SUBUNIT PROTEIN UL29M"/>
    <property type="match status" value="1"/>
</dbReference>
<evidence type="ECO:0000256" key="5">
    <source>
        <dbReference type="ARBA" id="ARBA00023274"/>
    </source>
</evidence>
<dbReference type="InterPro" id="IPR036049">
    <property type="entry name" value="Ribosomal_uL29_sf"/>
</dbReference>
<keyword evidence="5" id="KW-0687">Ribonucleoprotein</keyword>
<dbReference type="GO" id="GO:0003735">
    <property type="term" value="F:structural constituent of ribosome"/>
    <property type="evidence" value="ECO:0007669"/>
    <property type="project" value="InterPro"/>
</dbReference>
<dbReference type="InterPro" id="IPR038340">
    <property type="entry name" value="MRP-L47_sf"/>
</dbReference>
<dbReference type="InterPro" id="IPR010729">
    <property type="entry name" value="Ribosomal_uL29_mit"/>
</dbReference>
<sequence>MFTIVRAVASRVPLVIPRQATRSFAEVVGASTASSSHSSGASTPEPKLARKSSSTLEAKIPVREDHGLYSFFRPKETKDGEVLVGDAKYDVVESPESMQKQTGRSWKASELRLKSFRDLHTLWYILLRERNLLATQKEEARRMGVTSTEMQVSARRVYHCRKSMARIKAVINERRLAYEGAVKIAEAQRDEAFNTEVQNYMQRVSQEERKYIQRRRERKERMLEKRRQADAINSTTQLSAADAIQTSSPAP</sequence>
<evidence type="ECO:0000313" key="10">
    <source>
        <dbReference type="Proteomes" id="UP000717328"/>
    </source>
</evidence>
<evidence type="ECO:0000256" key="4">
    <source>
        <dbReference type="ARBA" id="ARBA00023128"/>
    </source>
</evidence>
<keyword evidence="3" id="KW-0689">Ribosomal protein</keyword>
<feature type="compositionally biased region" description="Low complexity" evidence="8">
    <location>
        <begin position="33"/>
        <end position="43"/>
    </location>
</feature>
<dbReference type="GO" id="GO:0005762">
    <property type="term" value="C:mitochondrial large ribosomal subunit"/>
    <property type="evidence" value="ECO:0007669"/>
    <property type="project" value="TreeGrafter"/>
</dbReference>
<protein>
    <recommendedName>
        <fullName evidence="6">Large ribosomal subunit protein uL29m</fullName>
    </recommendedName>
    <alternativeName>
        <fullName evidence="7">54S ribosomal protein L4, mitochondrial</fullName>
    </alternativeName>
</protein>
<evidence type="ECO:0000313" key="9">
    <source>
        <dbReference type="EMBL" id="KAG5639216.1"/>
    </source>
</evidence>
<feature type="compositionally biased region" description="Polar residues" evidence="8">
    <location>
        <begin position="231"/>
        <end position="251"/>
    </location>
</feature>
<dbReference type="Gene3D" id="6.10.330.20">
    <property type="match status" value="1"/>
</dbReference>
<proteinExistence type="inferred from homology"/>
<feature type="region of interest" description="Disordered" evidence="8">
    <location>
        <begin position="33"/>
        <end position="55"/>
    </location>
</feature>
<gene>
    <name evidence="9" type="ORF">H0H81_005695</name>
</gene>
<dbReference type="Pfam" id="PF06984">
    <property type="entry name" value="MRP-L47"/>
    <property type="match status" value="1"/>
</dbReference>
<dbReference type="EMBL" id="JABCKI010005728">
    <property type="protein sequence ID" value="KAG5639216.1"/>
    <property type="molecule type" value="Genomic_DNA"/>
</dbReference>
<dbReference type="GO" id="GO:0032543">
    <property type="term" value="P:mitochondrial translation"/>
    <property type="evidence" value="ECO:0007669"/>
    <property type="project" value="TreeGrafter"/>
</dbReference>